<sequence>MQRMWYAVLLAAAAVLCAGFPLRHIGDTDATEVYGDATVGKVPELGDDDLALVYVKVPPVFHPVDVWSLSIRLQRHRSARHVRDFIDTLDDIARTRCNVATDEYSPDFCAVAESARNTSAAAYAQLFPTDEGPVFEPPANTSVFIPEYVSFHEASVNELWSQLSADPGQSAFADRLALQKLTDVIRAKAARLRRLADDEAVMWSGFLEHSSAPSAPSAVLACHVLQDAFAHAASMLPPGLTFNSSLNCNDLPPLSIRRSDKEIEFYLYLDAGVVCSDTLAYPLPMLFNDTHFMTLSVPHGTVLACAGTPPERQDLCAAELYRAGTDHHGVCVIEPLRAVRAFLLHGYGRIFVVSRRPISVVFNFKVNGTAKSQRATVHGRKLITYADSTIVLLKGLKPALSIVKLVAYAPVAQLDAPLVTASSDVFLYVFLFVFLLAIVIPMSVFLYFLYIAYVMMGAAMNI</sequence>
<evidence type="ECO:0000313" key="4">
    <source>
        <dbReference type="Proteomes" id="UP001219518"/>
    </source>
</evidence>
<keyword evidence="4" id="KW-1185">Reference proteome</keyword>
<accession>A0AAE1L914</accession>
<keyword evidence="2" id="KW-0732">Signal</keyword>
<proteinExistence type="predicted"/>
<dbReference type="AlphaFoldDB" id="A0AAE1L914"/>
<keyword evidence="1" id="KW-0472">Membrane</keyword>
<reference evidence="3" key="1">
    <citation type="submission" date="2021-07" db="EMBL/GenBank/DDBJ databases">
        <authorList>
            <person name="Catto M.A."/>
            <person name="Jacobson A."/>
            <person name="Kennedy G."/>
            <person name="Labadie P."/>
            <person name="Hunt B.G."/>
            <person name="Srinivasan R."/>
        </authorList>
    </citation>
    <scope>NUCLEOTIDE SEQUENCE</scope>
    <source>
        <strain evidence="3">PL_HMW_Pooled</strain>
        <tissue evidence="3">Head</tissue>
    </source>
</reference>
<keyword evidence="1" id="KW-1133">Transmembrane helix</keyword>
<reference evidence="3" key="2">
    <citation type="journal article" date="2023" name="BMC Genomics">
        <title>Pest status, molecular evolution, and epigenetic factors derived from the genome assembly of Frankliniella fusca, a thysanopteran phytovirus vector.</title>
        <authorList>
            <person name="Catto M.A."/>
            <person name="Labadie P.E."/>
            <person name="Jacobson A.L."/>
            <person name="Kennedy G.G."/>
            <person name="Srinivasan R."/>
            <person name="Hunt B.G."/>
        </authorList>
    </citation>
    <scope>NUCLEOTIDE SEQUENCE</scope>
    <source>
        <strain evidence="3">PL_HMW_Pooled</strain>
    </source>
</reference>
<protein>
    <submittedName>
        <fullName evidence="3">Ubiquitin-conjugating enzyme E2-18 kDa</fullName>
    </submittedName>
</protein>
<evidence type="ECO:0000256" key="2">
    <source>
        <dbReference type="SAM" id="SignalP"/>
    </source>
</evidence>
<gene>
    <name evidence="3" type="ORF">KUF71_004248</name>
</gene>
<name>A0AAE1L914_9NEOP</name>
<comment type="caution">
    <text evidence="3">The sequence shown here is derived from an EMBL/GenBank/DDBJ whole genome shotgun (WGS) entry which is preliminary data.</text>
</comment>
<feature type="signal peptide" evidence="2">
    <location>
        <begin position="1"/>
        <end position="19"/>
    </location>
</feature>
<evidence type="ECO:0000256" key="1">
    <source>
        <dbReference type="SAM" id="Phobius"/>
    </source>
</evidence>
<dbReference type="EMBL" id="JAHWGI010000195">
    <property type="protein sequence ID" value="KAK3910760.1"/>
    <property type="molecule type" value="Genomic_DNA"/>
</dbReference>
<organism evidence="3 4">
    <name type="scientific">Frankliniella fusca</name>
    <dbReference type="NCBI Taxonomy" id="407009"/>
    <lineage>
        <taxon>Eukaryota</taxon>
        <taxon>Metazoa</taxon>
        <taxon>Ecdysozoa</taxon>
        <taxon>Arthropoda</taxon>
        <taxon>Hexapoda</taxon>
        <taxon>Insecta</taxon>
        <taxon>Pterygota</taxon>
        <taxon>Neoptera</taxon>
        <taxon>Paraneoptera</taxon>
        <taxon>Thysanoptera</taxon>
        <taxon>Terebrantia</taxon>
        <taxon>Thripoidea</taxon>
        <taxon>Thripidae</taxon>
        <taxon>Frankliniella</taxon>
    </lineage>
</organism>
<feature type="transmembrane region" description="Helical" evidence="1">
    <location>
        <begin position="425"/>
        <end position="453"/>
    </location>
</feature>
<evidence type="ECO:0000313" key="3">
    <source>
        <dbReference type="EMBL" id="KAK3910760.1"/>
    </source>
</evidence>
<dbReference type="Proteomes" id="UP001219518">
    <property type="component" value="Unassembled WGS sequence"/>
</dbReference>
<keyword evidence="1" id="KW-0812">Transmembrane</keyword>
<feature type="chain" id="PRO_5042218556" evidence="2">
    <location>
        <begin position="20"/>
        <end position="462"/>
    </location>
</feature>